<dbReference type="AlphaFoldDB" id="N8WTZ7"/>
<dbReference type="EMBL" id="APPE01000031">
    <property type="protein sequence ID" value="ENV00369.1"/>
    <property type="molecule type" value="Genomic_DNA"/>
</dbReference>
<dbReference type="eggNOG" id="ENOG5031TEP">
    <property type="taxonomic scope" value="Bacteria"/>
</dbReference>
<protein>
    <submittedName>
        <fullName evidence="1">Uncharacterized protein</fullName>
    </submittedName>
</protein>
<sequence length="231" mass="25008">MLRNAAYGPKTVVQPGKQVEQPVLDSAANAPEKATFDSAEGYELSAIAQQAVAAIHQWVETSDLDAGETMADRLMSLFVGIADANKDGELDDDEQEIVEAALNAAWDYLESMGVDESDISALLNDWDDTVANNVIDLVATTLPEGEDAADQMISTFAFGDDEQGAVFDATYAKRIVVRDGKKVRVNKRIAGTVRLSAKQKVAIRKMQAKSHSAKARAGRLRSFKARKSMSI</sequence>
<evidence type="ECO:0000313" key="2">
    <source>
        <dbReference type="Proteomes" id="UP000013070"/>
    </source>
</evidence>
<dbReference type="PATRIC" id="fig|1217710.3.peg.569"/>
<accession>N8WTZ7</accession>
<comment type="caution">
    <text evidence="1">The sequence shown here is derived from an EMBL/GenBank/DDBJ whole genome shotgun (WGS) entry which is preliminary data.</text>
</comment>
<name>N8WTZ7_9GAMM</name>
<gene>
    <name evidence="1" type="ORF">F969_00600</name>
</gene>
<dbReference type="Proteomes" id="UP000013070">
    <property type="component" value="Unassembled WGS sequence"/>
</dbReference>
<reference evidence="1 2" key="1">
    <citation type="submission" date="2013-02" db="EMBL/GenBank/DDBJ databases">
        <title>The Genome Sequence of Acinetobacter sp. NIPH 899.</title>
        <authorList>
            <consortium name="The Broad Institute Genome Sequencing Platform"/>
            <consortium name="The Broad Institute Genome Sequencing Center for Infectious Disease"/>
            <person name="Cerqueira G."/>
            <person name="Feldgarden M."/>
            <person name="Courvalin P."/>
            <person name="Perichon B."/>
            <person name="Grillot-Courvalin C."/>
            <person name="Clermont D."/>
            <person name="Rocha E."/>
            <person name="Yoon E.-J."/>
            <person name="Nemec A."/>
            <person name="Walker B."/>
            <person name="Young S.K."/>
            <person name="Zeng Q."/>
            <person name="Gargeya S."/>
            <person name="Fitzgerald M."/>
            <person name="Haas B."/>
            <person name="Abouelleil A."/>
            <person name="Alvarado L."/>
            <person name="Arachchi H.M."/>
            <person name="Berlin A.M."/>
            <person name="Chapman S.B."/>
            <person name="Dewar J."/>
            <person name="Goldberg J."/>
            <person name="Griggs A."/>
            <person name="Gujja S."/>
            <person name="Hansen M."/>
            <person name="Howarth C."/>
            <person name="Imamovic A."/>
            <person name="Larimer J."/>
            <person name="McCowan C."/>
            <person name="Murphy C."/>
            <person name="Neiman D."/>
            <person name="Pearson M."/>
            <person name="Priest M."/>
            <person name="Roberts A."/>
            <person name="Saif S."/>
            <person name="Shea T."/>
            <person name="Sisk P."/>
            <person name="Sykes S."/>
            <person name="Wortman J."/>
            <person name="Nusbaum C."/>
            <person name="Birren B."/>
        </authorList>
    </citation>
    <scope>NUCLEOTIDE SEQUENCE [LARGE SCALE GENOMIC DNA]</scope>
    <source>
        <strain evidence="1 2">NIPH 899</strain>
    </source>
</reference>
<keyword evidence="2" id="KW-1185">Reference proteome</keyword>
<evidence type="ECO:0000313" key="1">
    <source>
        <dbReference type="EMBL" id="ENV00369.1"/>
    </source>
</evidence>
<proteinExistence type="predicted"/>
<dbReference type="HOGENOM" id="CLU_1193857_0_0_6"/>
<organism evidence="1 2">
    <name type="scientific">Acinetobacter variabilis</name>
    <dbReference type="NCBI Taxonomy" id="70346"/>
    <lineage>
        <taxon>Bacteria</taxon>
        <taxon>Pseudomonadati</taxon>
        <taxon>Pseudomonadota</taxon>
        <taxon>Gammaproteobacteria</taxon>
        <taxon>Moraxellales</taxon>
        <taxon>Moraxellaceae</taxon>
        <taxon>Acinetobacter</taxon>
    </lineage>
</organism>